<gene>
    <name evidence="4" type="ORF">D2917_15975</name>
</gene>
<organism evidence="4 5">
    <name type="scientific">Cupriavidus oxalaticus</name>
    <dbReference type="NCBI Taxonomy" id="96344"/>
    <lineage>
        <taxon>Bacteria</taxon>
        <taxon>Pseudomonadati</taxon>
        <taxon>Pseudomonadota</taxon>
        <taxon>Betaproteobacteria</taxon>
        <taxon>Burkholderiales</taxon>
        <taxon>Burkholderiaceae</taxon>
        <taxon>Cupriavidus</taxon>
    </lineage>
</organism>
<dbReference type="InterPro" id="IPR002347">
    <property type="entry name" value="SDR_fam"/>
</dbReference>
<evidence type="ECO:0000256" key="1">
    <source>
        <dbReference type="ARBA" id="ARBA00006484"/>
    </source>
</evidence>
<dbReference type="Gene3D" id="3.40.50.720">
    <property type="entry name" value="NAD(P)-binding Rossmann-like Domain"/>
    <property type="match status" value="1"/>
</dbReference>
<evidence type="ECO:0000256" key="3">
    <source>
        <dbReference type="RuleBase" id="RU000363"/>
    </source>
</evidence>
<accession>A0A5P3VIQ3</accession>
<comment type="similarity">
    <text evidence="1 3">Belongs to the short-chain dehydrogenases/reductases (SDR) family.</text>
</comment>
<evidence type="ECO:0000313" key="5">
    <source>
        <dbReference type="Proteomes" id="UP000325743"/>
    </source>
</evidence>
<sequence>MKLTDKIAVVTGVGPGLGQGIAVALARAGADLVICDIDPISLAAAREAVLAEGRRCLSVVCDVSSSQQVAGMFAQARETFGTVHVLVNNAALTPNRPVDTERRNRLYAYLQTPVPRDSLGFTSEITDEEWLRYWGVNVHGTFYCTREALRLMQPQRYGRIVNIASIAGISSRSAHSPHYSATKGAVVAFTRSVALEVAGANIYVNAMAPGGVATPAFNEYLEKIGEDGRNRLWQSCPAGRFGTVEEYAATVLHLASDEHYLVGQVISPNGGSAI</sequence>
<dbReference type="AlphaFoldDB" id="A0A5P3VIQ3"/>
<dbReference type="PANTHER" id="PTHR42760:SF133">
    <property type="entry name" value="3-OXOACYL-[ACYL-CARRIER-PROTEIN] REDUCTASE"/>
    <property type="match status" value="1"/>
</dbReference>
<dbReference type="CDD" id="cd05233">
    <property type="entry name" value="SDR_c"/>
    <property type="match status" value="1"/>
</dbReference>
<keyword evidence="2" id="KW-0560">Oxidoreductase</keyword>
<evidence type="ECO:0000313" key="4">
    <source>
        <dbReference type="EMBL" id="QEZ45818.1"/>
    </source>
</evidence>
<protein>
    <submittedName>
        <fullName evidence="4">SDR family oxidoreductase</fullName>
    </submittedName>
</protein>
<dbReference type="EMBL" id="CP032519">
    <property type="protein sequence ID" value="QEZ45818.1"/>
    <property type="molecule type" value="Genomic_DNA"/>
</dbReference>
<proteinExistence type="inferred from homology"/>
<dbReference type="RefSeq" id="WP_151071261.1">
    <property type="nucleotide sequence ID" value="NZ_CP032519.1"/>
</dbReference>
<dbReference type="Pfam" id="PF00106">
    <property type="entry name" value="adh_short"/>
    <property type="match status" value="1"/>
</dbReference>
<evidence type="ECO:0000256" key="2">
    <source>
        <dbReference type="ARBA" id="ARBA00023002"/>
    </source>
</evidence>
<dbReference type="GO" id="GO:0016616">
    <property type="term" value="F:oxidoreductase activity, acting on the CH-OH group of donors, NAD or NADP as acceptor"/>
    <property type="evidence" value="ECO:0007669"/>
    <property type="project" value="TreeGrafter"/>
</dbReference>
<reference evidence="4 5" key="1">
    <citation type="submission" date="2018-09" db="EMBL/GenBank/DDBJ databases">
        <title>Complete genome sequence of Cupriavidus oxalaticus T2, a bacterium capable of phenol tolerance and degradation.</title>
        <authorList>
            <person name="Yan J."/>
        </authorList>
    </citation>
    <scope>NUCLEOTIDE SEQUENCE [LARGE SCALE GENOMIC DNA]</scope>
    <source>
        <strain evidence="4 5">T2</strain>
    </source>
</reference>
<dbReference type="InterPro" id="IPR036291">
    <property type="entry name" value="NAD(P)-bd_dom_sf"/>
</dbReference>
<dbReference type="SUPFAM" id="SSF51735">
    <property type="entry name" value="NAD(P)-binding Rossmann-fold domains"/>
    <property type="match status" value="1"/>
</dbReference>
<dbReference type="InterPro" id="IPR020904">
    <property type="entry name" value="Sc_DH/Rdtase_CS"/>
</dbReference>
<dbReference type="FunFam" id="3.40.50.720:FF:000173">
    <property type="entry name" value="3-oxoacyl-[acyl-carrier protein] reductase"/>
    <property type="match status" value="1"/>
</dbReference>
<dbReference type="PROSITE" id="PS00061">
    <property type="entry name" value="ADH_SHORT"/>
    <property type="match status" value="1"/>
</dbReference>
<dbReference type="PRINTS" id="PR00081">
    <property type="entry name" value="GDHRDH"/>
</dbReference>
<dbReference type="PANTHER" id="PTHR42760">
    <property type="entry name" value="SHORT-CHAIN DEHYDROGENASES/REDUCTASES FAMILY MEMBER"/>
    <property type="match status" value="1"/>
</dbReference>
<dbReference type="Proteomes" id="UP000325743">
    <property type="component" value="Chromosome 2"/>
</dbReference>
<name>A0A5P3VIQ3_9BURK</name>
<dbReference type="PRINTS" id="PR00080">
    <property type="entry name" value="SDRFAMILY"/>
</dbReference>